<reference evidence="5" key="2">
    <citation type="submission" date="2025-08" db="UniProtKB">
        <authorList>
            <consortium name="RefSeq"/>
        </authorList>
    </citation>
    <scope>IDENTIFICATION</scope>
    <source>
        <tissue evidence="5">Leaf</tissue>
    </source>
</reference>
<keyword evidence="4" id="KW-1185">Reference proteome</keyword>
<proteinExistence type="predicted"/>
<organism evidence="4 5">
    <name type="scientific">Ananas comosus</name>
    <name type="common">Pineapple</name>
    <name type="synonym">Ananas ananas</name>
    <dbReference type="NCBI Taxonomy" id="4615"/>
    <lineage>
        <taxon>Eukaryota</taxon>
        <taxon>Viridiplantae</taxon>
        <taxon>Streptophyta</taxon>
        <taxon>Embryophyta</taxon>
        <taxon>Tracheophyta</taxon>
        <taxon>Spermatophyta</taxon>
        <taxon>Magnoliopsida</taxon>
        <taxon>Liliopsida</taxon>
        <taxon>Poales</taxon>
        <taxon>Bromeliaceae</taxon>
        <taxon>Bromelioideae</taxon>
        <taxon>Ananas</taxon>
    </lineage>
</organism>
<evidence type="ECO:0000313" key="5">
    <source>
        <dbReference type="RefSeq" id="XP_020098772.1"/>
    </source>
</evidence>
<dbReference type="RefSeq" id="XP_020098772.1">
    <property type="nucleotide sequence ID" value="XM_020243183.1"/>
</dbReference>
<evidence type="ECO:0000259" key="3">
    <source>
        <dbReference type="Pfam" id="PF23197"/>
    </source>
</evidence>
<dbReference type="Pfam" id="PF23197">
    <property type="entry name" value="IG_AIR9"/>
    <property type="match status" value="1"/>
</dbReference>
<gene>
    <name evidence="5" type="primary">LOC109717405</name>
</gene>
<evidence type="ECO:0000313" key="4">
    <source>
        <dbReference type="Proteomes" id="UP000515123"/>
    </source>
</evidence>
<dbReference type="PANTHER" id="PTHR31149:SF10">
    <property type="entry name" value="OS05G0100900 PROTEIN"/>
    <property type="match status" value="1"/>
</dbReference>
<protein>
    <submittedName>
        <fullName evidence="5">Uncharacterized protein LOC109717405 isoform X1</fullName>
    </submittedName>
</protein>
<dbReference type="PANTHER" id="PTHR31149">
    <property type="entry name" value="EXPRESSED PROTEIN"/>
    <property type="match status" value="1"/>
</dbReference>
<feature type="domain" description="DUF7046" evidence="2">
    <location>
        <begin position="202"/>
        <end position="294"/>
    </location>
</feature>
<dbReference type="OrthoDB" id="663066at2759"/>
<feature type="domain" description="AIR9-like A9" evidence="3">
    <location>
        <begin position="63"/>
        <end position="142"/>
    </location>
</feature>
<evidence type="ECO:0000256" key="1">
    <source>
        <dbReference type="SAM" id="MobiDB-lite"/>
    </source>
</evidence>
<sequence length="300" mass="33038">MFSIETLGAAAISMAEAAEEEEEGIESSSDALDADSELSGSPGSFEERLLSAAEAEEPPPPGVEDLDIAGAARPGRLVHVRGFAVHGTVSCDFAWVRYSDNGNHCYITGENKDVYLVTADDVDSYLAIEVVPIGKGEQKGELLRTFANDHRKVSCGTCSHSKLNSYRYLTDAGVSSADPKMQHEIERNFFLGHASYNVSVKIGYSNRLEKAKLAIRKQGFSVKKTGSPHVTYDQKFLPSTAVTIPKEHSTGVLIDCSQRTEPLLLIAESSSLRDEIVLTMRLFIQRATEKKKRRRWCLFF</sequence>
<dbReference type="Gene3D" id="2.60.40.2700">
    <property type="match status" value="1"/>
</dbReference>
<dbReference type="InterPro" id="IPR055474">
    <property type="entry name" value="DUF7046"/>
</dbReference>
<name>A0A6P5FSW5_ANACO</name>
<feature type="region of interest" description="Disordered" evidence="1">
    <location>
        <begin position="14"/>
        <end position="47"/>
    </location>
</feature>
<dbReference type="GO" id="GO:0005886">
    <property type="term" value="C:plasma membrane"/>
    <property type="evidence" value="ECO:0007669"/>
    <property type="project" value="TreeGrafter"/>
</dbReference>
<dbReference type="GeneID" id="109717405"/>
<dbReference type="InterPro" id="IPR056284">
    <property type="entry name" value="AIR9-like_A9"/>
</dbReference>
<dbReference type="Pfam" id="PF23080">
    <property type="entry name" value="DUF7046"/>
    <property type="match status" value="1"/>
</dbReference>
<reference evidence="4" key="1">
    <citation type="journal article" date="2015" name="Nat. Genet.">
        <title>The pineapple genome and the evolution of CAM photosynthesis.</title>
        <authorList>
            <person name="Ming R."/>
            <person name="VanBuren R."/>
            <person name="Wai C.M."/>
            <person name="Tang H."/>
            <person name="Schatz M.C."/>
            <person name="Bowers J.E."/>
            <person name="Lyons E."/>
            <person name="Wang M.L."/>
            <person name="Chen J."/>
            <person name="Biggers E."/>
            <person name="Zhang J."/>
            <person name="Huang L."/>
            <person name="Zhang L."/>
            <person name="Miao W."/>
            <person name="Zhang J."/>
            <person name="Ye Z."/>
            <person name="Miao C."/>
            <person name="Lin Z."/>
            <person name="Wang H."/>
            <person name="Zhou H."/>
            <person name="Yim W.C."/>
            <person name="Priest H.D."/>
            <person name="Zheng C."/>
            <person name="Woodhouse M."/>
            <person name="Edger P.P."/>
            <person name="Guyot R."/>
            <person name="Guo H.B."/>
            <person name="Guo H."/>
            <person name="Zheng G."/>
            <person name="Singh R."/>
            <person name="Sharma A."/>
            <person name="Min X."/>
            <person name="Zheng Y."/>
            <person name="Lee H."/>
            <person name="Gurtowski J."/>
            <person name="Sedlazeck F.J."/>
            <person name="Harkess A."/>
            <person name="McKain M.R."/>
            <person name="Liao Z."/>
            <person name="Fang J."/>
            <person name="Liu J."/>
            <person name="Zhang X."/>
            <person name="Zhang Q."/>
            <person name="Hu W."/>
            <person name="Qin Y."/>
            <person name="Wang K."/>
            <person name="Chen L.Y."/>
            <person name="Shirley N."/>
            <person name="Lin Y.R."/>
            <person name="Liu L.Y."/>
            <person name="Hernandez A.G."/>
            <person name="Wright C.L."/>
            <person name="Bulone V."/>
            <person name="Tuskan G.A."/>
            <person name="Heath K."/>
            <person name="Zee F."/>
            <person name="Moore P.H."/>
            <person name="Sunkar R."/>
            <person name="Leebens-Mack J.H."/>
            <person name="Mockler T."/>
            <person name="Bennetzen J.L."/>
            <person name="Freeling M."/>
            <person name="Sankoff D."/>
            <person name="Paterson A.H."/>
            <person name="Zhu X."/>
            <person name="Yang X."/>
            <person name="Smith J.A."/>
            <person name="Cushman J.C."/>
            <person name="Paull R.E."/>
            <person name="Yu Q."/>
        </authorList>
    </citation>
    <scope>NUCLEOTIDE SEQUENCE [LARGE SCALE GENOMIC DNA]</scope>
    <source>
        <strain evidence="4">cv. F153</strain>
    </source>
</reference>
<dbReference type="AlphaFoldDB" id="A0A6P5FSW5"/>
<evidence type="ECO:0000259" key="2">
    <source>
        <dbReference type="Pfam" id="PF23080"/>
    </source>
</evidence>
<accession>A0A6P5FSW5</accession>
<dbReference type="Proteomes" id="UP000515123">
    <property type="component" value="Linkage group 11"/>
</dbReference>